<keyword evidence="5" id="KW-0238">DNA-binding</keyword>
<evidence type="ECO:0000259" key="6">
    <source>
        <dbReference type="Pfam" id="PF08646"/>
    </source>
</evidence>
<dbReference type="GO" id="GO:0008270">
    <property type="term" value="F:zinc ion binding"/>
    <property type="evidence" value="ECO:0007669"/>
    <property type="project" value="UniProtKB-KW"/>
</dbReference>
<dbReference type="Proteomes" id="UP001632038">
    <property type="component" value="Unassembled WGS sequence"/>
</dbReference>
<dbReference type="EMBL" id="JAVIJP010000100">
    <property type="protein sequence ID" value="KAL3615590.1"/>
    <property type="molecule type" value="Genomic_DNA"/>
</dbReference>
<keyword evidence="2" id="KW-0479">Metal-binding</keyword>
<reference evidence="8" key="1">
    <citation type="journal article" date="2024" name="IScience">
        <title>Strigolactones Initiate the Formation of Haustorium-like Structures in Castilleja.</title>
        <authorList>
            <person name="Buerger M."/>
            <person name="Peterson D."/>
            <person name="Chory J."/>
        </authorList>
    </citation>
    <scope>NUCLEOTIDE SEQUENCE [LARGE SCALE GENOMIC DNA]</scope>
</reference>
<evidence type="ECO:0000256" key="4">
    <source>
        <dbReference type="ARBA" id="ARBA00022833"/>
    </source>
</evidence>
<sequence>MDPLILPVLKVDSLFTINEESEFWMCAIIVNVIGDWWYHACSICDSHMVQQGLVFECPTCQQIYNDGILRYKLQLEVIDTSANASIVLYDQVAENLVGISCHDLRFQFFEERKEFQDFPDQLERLIDRTLLFRVTVRNHQVHKPMSVFNVSNFEDDPNLISQHDQFTRET</sequence>
<dbReference type="PANTHER" id="PTHR47165">
    <property type="entry name" value="OS03G0429900 PROTEIN"/>
    <property type="match status" value="1"/>
</dbReference>
<dbReference type="CDD" id="cd04476">
    <property type="entry name" value="RPA1_DBD_C"/>
    <property type="match status" value="1"/>
</dbReference>
<organism evidence="7 8">
    <name type="scientific">Castilleja foliolosa</name>
    <dbReference type="NCBI Taxonomy" id="1961234"/>
    <lineage>
        <taxon>Eukaryota</taxon>
        <taxon>Viridiplantae</taxon>
        <taxon>Streptophyta</taxon>
        <taxon>Embryophyta</taxon>
        <taxon>Tracheophyta</taxon>
        <taxon>Spermatophyta</taxon>
        <taxon>Magnoliopsida</taxon>
        <taxon>eudicotyledons</taxon>
        <taxon>Gunneridae</taxon>
        <taxon>Pentapetalae</taxon>
        <taxon>asterids</taxon>
        <taxon>lamiids</taxon>
        <taxon>Lamiales</taxon>
        <taxon>Orobanchaceae</taxon>
        <taxon>Pedicularideae</taxon>
        <taxon>Castillejinae</taxon>
        <taxon>Castilleja</taxon>
    </lineage>
</organism>
<evidence type="ECO:0000256" key="3">
    <source>
        <dbReference type="ARBA" id="ARBA00022771"/>
    </source>
</evidence>
<comment type="caution">
    <text evidence="7">The sequence shown here is derived from an EMBL/GenBank/DDBJ whole genome shotgun (WGS) entry which is preliminary data.</text>
</comment>
<proteinExistence type="inferred from homology"/>
<dbReference type="InterPro" id="IPR047192">
    <property type="entry name" value="Euk_RPA1_DBD_C"/>
</dbReference>
<name>A0ABD3BDX5_9LAMI</name>
<dbReference type="SUPFAM" id="SSF50249">
    <property type="entry name" value="Nucleic acid-binding proteins"/>
    <property type="match status" value="1"/>
</dbReference>
<evidence type="ECO:0000256" key="2">
    <source>
        <dbReference type="ARBA" id="ARBA00022723"/>
    </source>
</evidence>
<keyword evidence="3" id="KW-0863">Zinc-finger</keyword>
<dbReference type="Gene3D" id="2.40.50.140">
    <property type="entry name" value="Nucleic acid-binding proteins"/>
    <property type="match status" value="1"/>
</dbReference>
<dbReference type="GO" id="GO:0003677">
    <property type="term" value="F:DNA binding"/>
    <property type="evidence" value="ECO:0007669"/>
    <property type="project" value="UniProtKB-KW"/>
</dbReference>
<comment type="similarity">
    <text evidence="1">Belongs to the replication factor A protein 1 family.</text>
</comment>
<dbReference type="AlphaFoldDB" id="A0ABD3BDX5"/>
<gene>
    <name evidence="7" type="ORF">CASFOL_041251</name>
</gene>
<dbReference type="PANTHER" id="PTHR47165:SF4">
    <property type="entry name" value="OS03G0429900 PROTEIN"/>
    <property type="match status" value="1"/>
</dbReference>
<keyword evidence="8" id="KW-1185">Reference proteome</keyword>
<evidence type="ECO:0000256" key="5">
    <source>
        <dbReference type="ARBA" id="ARBA00023125"/>
    </source>
</evidence>
<evidence type="ECO:0000313" key="8">
    <source>
        <dbReference type="Proteomes" id="UP001632038"/>
    </source>
</evidence>
<accession>A0ABD3BDX5</accession>
<dbReference type="InterPro" id="IPR012340">
    <property type="entry name" value="NA-bd_OB-fold"/>
</dbReference>
<evidence type="ECO:0000256" key="1">
    <source>
        <dbReference type="ARBA" id="ARBA00005690"/>
    </source>
</evidence>
<dbReference type="Pfam" id="PF08646">
    <property type="entry name" value="Rep_fac-A_C"/>
    <property type="match status" value="1"/>
</dbReference>
<dbReference type="InterPro" id="IPR013955">
    <property type="entry name" value="Rep_factor-A_C"/>
</dbReference>
<keyword evidence="4" id="KW-0862">Zinc</keyword>
<evidence type="ECO:0000313" key="7">
    <source>
        <dbReference type="EMBL" id="KAL3615590.1"/>
    </source>
</evidence>
<protein>
    <recommendedName>
        <fullName evidence="6">Replication factor A C-terminal domain-containing protein</fullName>
    </recommendedName>
</protein>
<feature type="domain" description="Replication factor A C-terminal" evidence="6">
    <location>
        <begin position="35"/>
        <end position="140"/>
    </location>
</feature>